<dbReference type="GO" id="GO:0051536">
    <property type="term" value="F:iron-sulfur cluster binding"/>
    <property type="evidence" value="ECO:0007669"/>
    <property type="project" value="InterPro"/>
</dbReference>
<evidence type="ECO:0008006" key="4">
    <source>
        <dbReference type="Google" id="ProtNLM"/>
    </source>
</evidence>
<gene>
    <name evidence="2" type="ordered locus">GPOL_c08290</name>
</gene>
<reference evidence="2 3" key="1">
    <citation type="journal article" date="2012" name="Appl. Environ. Microbiol.">
        <title>Involvement of two latex-clearing proteins during rubber degradation and insights into the subsequent degradation pathway revealed by the genome sequence of Gordonia polyisoprenivorans strain VH2.</title>
        <authorList>
            <person name="Hiessl S."/>
            <person name="Schuldes J."/>
            <person name="Thurmer A."/>
            <person name="Halbsguth T."/>
            <person name="Broker D."/>
            <person name="Angelov A."/>
            <person name="Liebl W."/>
            <person name="Daniel R."/>
            <person name="Steinbuchel A."/>
        </authorList>
    </citation>
    <scope>NUCLEOTIDE SEQUENCE [LARGE SCALE GENOMIC DNA]</scope>
    <source>
        <strain evidence="3">DSM 44266 / VH2</strain>
    </source>
</reference>
<dbReference type="Proteomes" id="UP000009154">
    <property type="component" value="Chromosome"/>
</dbReference>
<dbReference type="GeneID" id="90157916"/>
<dbReference type="STRING" id="1112204.GPOL_c08290"/>
<dbReference type="HOGENOM" id="CLU_153062_2_1_11"/>
<dbReference type="KEGG" id="gpo:GPOL_c08290"/>
<dbReference type="Gene3D" id="3.10.20.440">
    <property type="entry name" value="2Fe-2S iron-sulphur cluster binding domain, sarcosine oxidase, alpha subunit, N-terminal domain"/>
    <property type="match status" value="1"/>
</dbReference>
<dbReference type="InterPro" id="IPR036010">
    <property type="entry name" value="2Fe-2S_ferredoxin-like_sf"/>
</dbReference>
<evidence type="ECO:0000313" key="2">
    <source>
        <dbReference type="EMBL" id="AFA71896.1"/>
    </source>
</evidence>
<dbReference type="RefSeq" id="WP_014358840.1">
    <property type="nucleotide sequence ID" value="NC_016906.1"/>
</dbReference>
<evidence type="ECO:0000313" key="3">
    <source>
        <dbReference type="Proteomes" id="UP000009154"/>
    </source>
</evidence>
<keyword evidence="1" id="KW-0560">Oxidoreductase</keyword>
<name>H6MYL8_GORPV</name>
<proteinExistence type="predicted"/>
<organism evidence="2 3">
    <name type="scientific">Gordonia polyisoprenivorans (strain DSM 44266 / VH2)</name>
    <dbReference type="NCBI Taxonomy" id="1112204"/>
    <lineage>
        <taxon>Bacteria</taxon>
        <taxon>Bacillati</taxon>
        <taxon>Actinomycetota</taxon>
        <taxon>Actinomycetes</taxon>
        <taxon>Mycobacteriales</taxon>
        <taxon>Gordoniaceae</taxon>
        <taxon>Gordonia</taxon>
    </lineage>
</organism>
<keyword evidence="3" id="KW-1185">Reference proteome</keyword>
<evidence type="ECO:0000256" key="1">
    <source>
        <dbReference type="ARBA" id="ARBA00023002"/>
    </source>
</evidence>
<dbReference type="SUPFAM" id="SSF54292">
    <property type="entry name" value="2Fe-2S ferredoxin-like"/>
    <property type="match status" value="1"/>
</dbReference>
<dbReference type="AlphaFoldDB" id="H6MYL8"/>
<protein>
    <recommendedName>
        <fullName evidence="4">(2Fe-2S)-binding protein</fullName>
    </recommendedName>
</protein>
<dbReference type="Pfam" id="PF13510">
    <property type="entry name" value="Fer2_4"/>
    <property type="match status" value="1"/>
</dbReference>
<dbReference type="GO" id="GO:0016491">
    <property type="term" value="F:oxidoreductase activity"/>
    <property type="evidence" value="ECO:0007669"/>
    <property type="project" value="UniProtKB-KW"/>
</dbReference>
<dbReference type="InterPro" id="IPR042204">
    <property type="entry name" value="2Fe-2S-bd_N"/>
</dbReference>
<dbReference type="eggNOG" id="COG3383">
    <property type="taxonomic scope" value="Bacteria"/>
</dbReference>
<accession>H6MYL8</accession>
<sequence length="101" mass="10414">MSGWLVPTDDDPIGRTDETISVTVDGATLHGIAGQTLAGVLLGNGITAWRTAGDDAPRGLFCGIGACFDCVATVNGHSDVRLCRRRAADGDVVTVQTRGNS</sequence>
<dbReference type="EMBL" id="CP003119">
    <property type="protein sequence ID" value="AFA71896.1"/>
    <property type="molecule type" value="Genomic_DNA"/>
</dbReference>